<proteinExistence type="predicted"/>
<protein>
    <submittedName>
        <fullName evidence="1">Uncharacterized protein</fullName>
    </submittedName>
</protein>
<dbReference type="EMBL" id="SOZJ01000002">
    <property type="protein sequence ID" value="TGJ72732.1"/>
    <property type="molecule type" value="Genomic_DNA"/>
</dbReference>
<reference evidence="1 2" key="1">
    <citation type="submission" date="2019-03" db="EMBL/GenBank/DDBJ databases">
        <title>Nematode-trapping fungi genome.</title>
        <authorList>
            <person name="Vidal-Diez De Ulzurrun G."/>
        </authorList>
    </citation>
    <scope>NUCLEOTIDE SEQUENCE [LARGE SCALE GENOMIC DNA]</scope>
    <source>
        <strain evidence="1 2">TWF154</strain>
    </source>
</reference>
<dbReference type="Proteomes" id="UP000297595">
    <property type="component" value="Unassembled WGS sequence"/>
</dbReference>
<accession>A0A7C8KEP5</accession>
<name>A0A7C8KEP5_ORBOL</name>
<comment type="caution">
    <text evidence="1">The sequence shown here is derived from an EMBL/GenBank/DDBJ whole genome shotgun (WGS) entry which is preliminary data.</text>
</comment>
<organism evidence="1 2">
    <name type="scientific">Orbilia oligospora</name>
    <name type="common">Nematode-trapping fungus</name>
    <name type="synonym">Arthrobotrys oligospora</name>
    <dbReference type="NCBI Taxonomy" id="2813651"/>
    <lineage>
        <taxon>Eukaryota</taxon>
        <taxon>Fungi</taxon>
        <taxon>Dikarya</taxon>
        <taxon>Ascomycota</taxon>
        <taxon>Pezizomycotina</taxon>
        <taxon>Orbiliomycetes</taxon>
        <taxon>Orbiliales</taxon>
        <taxon>Orbiliaceae</taxon>
        <taxon>Orbilia</taxon>
    </lineage>
</organism>
<evidence type="ECO:0000313" key="2">
    <source>
        <dbReference type="Proteomes" id="UP000297595"/>
    </source>
</evidence>
<evidence type="ECO:0000313" key="1">
    <source>
        <dbReference type="EMBL" id="TGJ72732.1"/>
    </source>
</evidence>
<dbReference type="AlphaFoldDB" id="A0A7C8KEP5"/>
<sequence>MFKSLFIFLPLSFSTAYAQLSHRYKDTALLTIRSKPKFAGEGYEKIPILKDAGAVSTICFELPDPATGKPPFKIEAGSVAVTGAFCEFWGDVGCVGTPKFGAKDGDVLDDIKLVPDNYITSYSCFF</sequence>
<gene>
    <name evidence="1" type="ORF">EYR41_004605</name>
</gene>